<evidence type="ECO:0000256" key="2">
    <source>
        <dbReference type="ARBA" id="ARBA00022801"/>
    </source>
</evidence>
<evidence type="ECO:0000313" key="5">
    <source>
        <dbReference type="Proteomes" id="UP000184440"/>
    </source>
</evidence>
<dbReference type="EMBL" id="FRCS01000003">
    <property type="protein sequence ID" value="SHN15583.1"/>
    <property type="molecule type" value="Genomic_DNA"/>
</dbReference>
<name>A0A1M7PF64_9ACTN</name>
<evidence type="ECO:0000313" key="4">
    <source>
        <dbReference type="EMBL" id="SHN15583.1"/>
    </source>
</evidence>
<dbReference type="STRING" id="134849.SAMN05443668_103288"/>
<organism evidence="4 5">
    <name type="scientific">Cryptosporangium aurantiacum</name>
    <dbReference type="NCBI Taxonomy" id="134849"/>
    <lineage>
        <taxon>Bacteria</taxon>
        <taxon>Bacillati</taxon>
        <taxon>Actinomycetota</taxon>
        <taxon>Actinomycetes</taxon>
        <taxon>Cryptosporangiales</taxon>
        <taxon>Cryptosporangiaceae</taxon>
        <taxon>Cryptosporangium</taxon>
    </lineage>
</organism>
<evidence type="ECO:0000259" key="3">
    <source>
        <dbReference type="Pfam" id="PF03061"/>
    </source>
</evidence>
<dbReference type="PANTHER" id="PTHR43240">
    <property type="entry name" value="1,4-DIHYDROXY-2-NAPHTHOYL-COA THIOESTERASE 1"/>
    <property type="match status" value="1"/>
</dbReference>
<dbReference type="Gene3D" id="3.10.129.10">
    <property type="entry name" value="Hotdog Thioesterase"/>
    <property type="match status" value="1"/>
</dbReference>
<accession>A0A1M7PF64</accession>
<dbReference type="GO" id="GO:0005829">
    <property type="term" value="C:cytosol"/>
    <property type="evidence" value="ECO:0007669"/>
    <property type="project" value="TreeGrafter"/>
</dbReference>
<dbReference type="InterPro" id="IPR003736">
    <property type="entry name" value="PAAI_dom"/>
</dbReference>
<gene>
    <name evidence="4" type="ORF">SAMN05443668_103288</name>
</gene>
<dbReference type="SUPFAM" id="SSF54637">
    <property type="entry name" value="Thioesterase/thiol ester dehydrase-isomerase"/>
    <property type="match status" value="1"/>
</dbReference>
<dbReference type="InterPro" id="IPR029069">
    <property type="entry name" value="HotDog_dom_sf"/>
</dbReference>
<evidence type="ECO:0000256" key="1">
    <source>
        <dbReference type="ARBA" id="ARBA00008324"/>
    </source>
</evidence>
<comment type="similarity">
    <text evidence="1">Belongs to the thioesterase PaaI family.</text>
</comment>
<keyword evidence="5" id="KW-1185">Reference proteome</keyword>
<proteinExistence type="inferred from homology"/>
<feature type="domain" description="Thioesterase" evidence="3">
    <location>
        <begin position="61"/>
        <end position="138"/>
    </location>
</feature>
<dbReference type="CDD" id="cd03443">
    <property type="entry name" value="PaaI_thioesterase"/>
    <property type="match status" value="1"/>
</dbReference>
<protein>
    <submittedName>
        <fullName evidence="4">Uncharacterized domain 1-containing protein</fullName>
    </submittedName>
</protein>
<dbReference type="RefSeq" id="WP_245806244.1">
    <property type="nucleotide sequence ID" value="NZ_FRCS01000003.1"/>
</dbReference>
<dbReference type="Pfam" id="PF03061">
    <property type="entry name" value="4HBT"/>
    <property type="match status" value="1"/>
</dbReference>
<dbReference type="AlphaFoldDB" id="A0A1M7PF64"/>
<dbReference type="PANTHER" id="PTHR43240:SF5">
    <property type="entry name" value="1,4-DIHYDROXY-2-NAPHTHOYL-COA THIOESTERASE 1"/>
    <property type="match status" value="1"/>
</dbReference>
<dbReference type="NCBIfam" id="TIGR00369">
    <property type="entry name" value="unchar_dom_1"/>
    <property type="match status" value="1"/>
</dbReference>
<reference evidence="4 5" key="1">
    <citation type="submission" date="2016-11" db="EMBL/GenBank/DDBJ databases">
        <authorList>
            <person name="Jaros S."/>
            <person name="Januszkiewicz K."/>
            <person name="Wedrychowicz H."/>
        </authorList>
    </citation>
    <scope>NUCLEOTIDE SEQUENCE [LARGE SCALE GENOMIC DNA]</scope>
    <source>
        <strain evidence="4 5">DSM 46144</strain>
    </source>
</reference>
<keyword evidence="2" id="KW-0378">Hydrolase</keyword>
<dbReference type="GO" id="GO:0061522">
    <property type="term" value="F:1,4-dihydroxy-2-naphthoyl-CoA thioesterase activity"/>
    <property type="evidence" value="ECO:0007669"/>
    <property type="project" value="TreeGrafter"/>
</dbReference>
<sequence>MELDPPAERPDLGHPAHQAAVLAGLNASRGELNSALGIQFVAVEPGRLTATMPIDGNRQPFGLLHGGASAAFAETLGSCLANLAAPAGLVPVGVDLNATHHRSARTGNVTGVCTALHEGRTTATYSVEITDSTGRRVCTARLTCQFVPPRG</sequence>
<dbReference type="InterPro" id="IPR006683">
    <property type="entry name" value="Thioestr_dom"/>
</dbReference>
<dbReference type="Proteomes" id="UP000184440">
    <property type="component" value="Unassembled WGS sequence"/>
</dbReference>